<proteinExistence type="predicted"/>
<keyword evidence="1" id="KW-0812">Transmembrane</keyword>
<keyword evidence="1" id="KW-1133">Transmembrane helix</keyword>
<feature type="transmembrane region" description="Helical" evidence="1">
    <location>
        <begin position="34"/>
        <end position="54"/>
    </location>
</feature>
<sequence>MSTKRDTQNNDQQANNISSRFEIYLTTLLQTCDWLAHFYSICLLWLVMIDIVGISNTN</sequence>
<evidence type="ECO:0000256" key="1">
    <source>
        <dbReference type="SAM" id="Phobius"/>
    </source>
</evidence>
<dbReference type="EMBL" id="HACA01016667">
    <property type="protein sequence ID" value="CDW34028.1"/>
    <property type="molecule type" value="Transcribed_RNA"/>
</dbReference>
<keyword evidence="1" id="KW-0472">Membrane</keyword>
<evidence type="ECO:0000313" key="2">
    <source>
        <dbReference type="EMBL" id="CDW34028.1"/>
    </source>
</evidence>
<organism evidence="2">
    <name type="scientific">Lepeophtheirus salmonis</name>
    <name type="common">Salmon louse</name>
    <name type="synonym">Caligus salmonis</name>
    <dbReference type="NCBI Taxonomy" id="72036"/>
    <lineage>
        <taxon>Eukaryota</taxon>
        <taxon>Metazoa</taxon>
        <taxon>Ecdysozoa</taxon>
        <taxon>Arthropoda</taxon>
        <taxon>Crustacea</taxon>
        <taxon>Multicrustacea</taxon>
        <taxon>Hexanauplia</taxon>
        <taxon>Copepoda</taxon>
        <taxon>Siphonostomatoida</taxon>
        <taxon>Caligidae</taxon>
        <taxon>Lepeophtheirus</taxon>
    </lineage>
</organism>
<accession>A0A0K2U721</accession>
<dbReference type="AlphaFoldDB" id="A0A0K2U721"/>
<name>A0A0K2U721_LEPSM</name>
<protein>
    <submittedName>
        <fullName evidence="2">Uncharacterized protein</fullName>
    </submittedName>
</protein>
<reference evidence="2" key="1">
    <citation type="submission" date="2014-05" db="EMBL/GenBank/DDBJ databases">
        <authorList>
            <person name="Chronopoulou M."/>
        </authorList>
    </citation>
    <scope>NUCLEOTIDE SEQUENCE</scope>
    <source>
        <tissue evidence="2">Whole organism</tissue>
    </source>
</reference>